<dbReference type="Proteomes" id="UP000504632">
    <property type="component" value="Chromosome 11"/>
</dbReference>
<dbReference type="CTD" id="64425"/>
<evidence type="ECO:0000256" key="1">
    <source>
        <dbReference type="ARBA" id="ARBA00004604"/>
    </source>
</evidence>
<sequence length="413" mass="46647">MAEKCKWKTCEEEEEKSAFIVKFSNGSVKNTNQFDLTLYRNIDNTNPRKKTRRIVVAESDRLAYVGSNFGTGSLQCNKLCKYFVGVLDKTTKQMVVHNAQLFNMQAAIPGESVAEDTDKSQTKSYRDKVDSLIEAFGTNKQKRALNSRRLNEVGNETLHLAVAKAAGSIIEQKGIEALQQEVAATEAQADSAVYLPQFNAEAKKPEDVYPFDGLLSPVEYAALEEPGQKMEELTSEDLQKMRDSSPQTVLYHLECLPKEGEARTRQARCVWYLSLLIKLAHERNITRKFGTEEGCPRIIQNKVMKNFTVESFSKSRVKNVVSDSMHVKLASHCLALLLHMGDFTADITQLHRDLGISENRMLEVAKAMRLKLGRLGATNADAEIGDEHKLVTLVLPLVKYERRVERRKRKKMT</sequence>
<reference evidence="6" key="1">
    <citation type="submission" date="2024-06" db="UniProtKB">
        <authorList>
            <consortium name="RefSeq"/>
        </authorList>
    </citation>
    <scope>NUCLEOTIDE SEQUENCE [LARGE SCALE GENOMIC DNA]</scope>
</reference>
<dbReference type="Pfam" id="PF06870">
    <property type="entry name" value="RNA_pol_I_A49"/>
    <property type="match status" value="1"/>
</dbReference>
<dbReference type="GO" id="GO:0005730">
    <property type="term" value="C:nucleolus"/>
    <property type="evidence" value="ECO:0007669"/>
    <property type="project" value="UniProtKB-SubCell"/>
</dbReference>
<dbReference type="FunCoup" id="A0A6J2WI75">
    <property type="interactions" value="786"/>
</dbReference>
<dbReference type="AlphaFoldDB" id="A0A6J2WI75"/>
<comment type="subcellular location">
    <subcellularLocation>
        <location evidence="1">Nucleus</location>
        <location evidence="1">Nucleolus</location>
    </subcellularLocation>
</comment>
<evidence type="ECO:0000313" key="6">
    <source>
        <dbReference type="Proteomes" id="UP000504632"/>
    </source>
</evidence>
<reference evidence="7" key="2">
    <citation type="submission" date="2025-08" db="UniProtKB">
        <authorList>
            <consortium name="RefSeq"/>
        </authorList>
    </citation>
    <scope>IDENTIFICATION</scope>
</reference>
<evidence type="ECO:0000256" key="5">
    <source>
        <dbReference type="ARBA" id="ARBA00023242"/>
    </source>
</evidence>
<dbReference type="GO" id="GO:0000428">
    <property type="term" value="C:DNA-directed RNA polymerase complex"/>
    <property type="evidence" value="ECO:0007669"/>
    <property type="project" value="UniProtKB-KW"/>
</dbReference>
<evidence type="ECO:0000256" key="2">
    <source>
        <dbReference type="ARBA" id="ARBA00009430"/>
    </source>
</evidence>
<dbReference type="GO" id="GO:0003677">
    <property type="term" value="F:DNA binding"/>
    <property type="evidence" value="ECO:0007669"/>
    <property type="project" value="InterPro"/>
</dbReference>
<proteinExistence type="inferred from homology"/>
<evidence type="ECO:0000313" key="7">
    <source>
        <dbReference type="RefSeq" id="XP_030644033.1"/>
    </source>
</evidence>
<keyword evidence="4" id="KW-0804">Transcription</keyword>
<organism evidence="6 7">
    <name type="scientific">Chanos chanos</name>
    <name type="common">Milkfish</name>
    <name type="synonym">Mugil chanos</name>
    <dbReference type="NCBI Taxonomy" id="29144"/>
    <lineage>
        <taxon>Eukaryota</taxon>
        <taxon>Metazoa</taxon>
        <taxon>Chordata</taxon>
        <taxon>Craniata</taxon>
        <taxon>Vertebrata</taxon>
        <taxon>Euteleostomi</taxon>
        <taxon>Actinopterygii</taxon>
        <taxon>Neopterygii</taxon>
        <taxon>Teleostei</taxon>
        <taxon>Ostariophysi</taxon>
        <taxon>Gonorynchiformes</taxon>
        <taxon>Chanidae</taxon>
        <taxon>Chanos</taxon>
    </lineage>
</organism>
<name>A0A6J2WI75_CHACN</name>
<accession>A0A6J2WI75</accession>
<dbReference type="GeneID" id="115824077"/>
<dbReference type="PANTHER" id="PTHR14440">
    <property type="entry name" value="DNA-DIRECTED RNA POLYMERASE I SUBUNIT RPA49"/>
    <property type="match status" value="1"/>
</dbReference>
<gene>
    <name evidence="7" type="primary">polr1e</name>
</gene>
<dbReference type="RefSeq" id="XP_030644033.1">
    <property type="nucleotide sequence ID" value="XM_030788173.1"/>
</dbReference>
<dbReference type="OrthoDB" id="532500at2759"/>
<evidence type="ECO:0000256" key="4">
    <source>
        <dbReference type="ARBA" id="ARBA00023163"/>
    </source>
</evidence>
<comment type="similarity">
    <text evidence="2">Belongs to the eukaryotic RPA49/POLR1E RNA polymerase subunit family.</text>
</comment>
<dbReference type="GO" id="GO:0006351">
    <property type="term" value="P:DNA-templated transcription"/>
    <property type="evidence" value="ECO:0007669"/>
    <property type="project" value="InterPro"/>
</dbReference>
<keyword evidence="3 7" id="KW-0240">DNA-directed RNA polymerase</keyword>
<keyword evidence="6" id="KW-1185">Reference proteome</keyword>
<dbReference type="InterPro" id="IPR009668">
    <property type="entry name" value="RNA_pol-assoc_fac_A49-like"/>
</dbReference>
<protein>
    <submittedName>
        <fullName evidence="7">DNA-directed RNA polymerase I subunit RPA49</fullName>
    </submittedName>
</protein>
<evidence type="ECO:0000256" key="3">
    <source>
        <dbReference type="ARBA" id="ARBA00022478"/>
    </source>
</evidence>
<dbReference type="InParanoid" id="A0A6J2WI75"/>
<keyword evidence="5" id="KW-0539">Nucleus</keyword>